<evidence type="ECO:0000313" key="3">
    <source>
        <dbReference type="Proteomes" id="UP000772434"/>
    </source>
</evidence>
<dbReference type="OrthoDB" id="2535105at2759"/>
<feature type="transmembrane region" description="Helical" evidence="1">
    <location>
        <begin position="191"/>
        <end position="213"/>
    </location>
</feature>
<name>A0A9P5U1D9_9AGAR</name>
<organism evidence="2 3">
    <name type="scientific">Rhodocollybia butyracea</name>
    <dbReference type="NCBI Taxonomy" id="206335"/>
    <lineage>
        <taxon>Eukaryota</taxon>
        <taxon>Fungi</taxon>
        <taxon>Dikarya</taxon>
        <taxon>Basidiomycota</taxon>
        <taxon>Agaricomycotina</taxon>
        <taxon>Agaricomycetes</taxon>
        <taxon>Agaricomycetidae</taxon>
        <taxon>Agaricales</taxon>
        <taxon>Marasmiineae</taxon>
        <taxon>Omphalotaceae</taxon>
        <taxon>Rhodocollybia</taxon>
    </lineage>
</organism>
<evidence type="ECO:0000313" key="2">
    <source>
        <dbReference type="EMBL" id="KAF9062791.1"/>
    </source>
</evidence>
<accession>A0A9P5U1D9</accession>
<dbReference type="AlphaFoldDB" id="A0A9P5U1D9"/>
<keyword evidence="1" id="KW-0812">Transmembrane</keyword>
<protein>
    <submittedName>
        <fullName evidence="2">Uncharacterized protein</fullName>
    </submittedName>
</protein>
<gene>
    <name evidence="2" type="ORF">BDP27DRAFT_1368569</name>
</gene>
<keyword evidence="1" id="KW-1133">Transmembrane helix</keyword>
<sequence length="311" mass="35423">MAFDNTLGAIMLGQTFSAILCGITLVQVIQFFKASAKDSLGLKILGNRVFSVYHGTPCLPLEFRESNSFNRAPIICYANCICAGKMAQAAYYSMEVRETIDHSSDCGYRLVFRGCMFHKFCNGPWPDFNLYHSYFGDYSRYTHHRKPHLLSAMQTDQFQTLIFLVHFSIWPDNFVYYGIYMILPKVYFNSLLASCIKALLYLMGHIQFTMFTVNSRASSARRLGNVVSTVDDIRLHSSSYTRDDGTSQNTHKPTMIISIDHQVETMDEQGKQIDATNRDIESVNPVASTRPLVVIEQFNWEEAMNMSEMSS</sequence>
<feature type="transmembrane region" description="Helical" evidence="1">
    <location>
        <begin position="161"/>
        <end position="179"/>
    </location>
</feature>
<dbReference type="EMBL" id="JADNRY010000162">
    <property type="protein sequence ID" value="KAF9062791.1"/>
    <property type="molecule type" value="Genomic_DNA"/>
</dbReference>
<comment type="caution">
    <text evidence="2">The sequence shown here is derived from an EMBL/GenBank/DDBJ whole genome shotgun (WGS) entry which is preliminary data.</text>
</comment>
<evidence type="ECO:0000256" key="1">
    <source>
        <dbReference type="SAM" id="Phobius"/>
    </source>
</evidence>
<reference evidence="2" key="1">
    <citation type="submission" date="2020-11" db="EMBL/GenBank/DDBJ databases">
        <authorList>
            <consortium name="DOE Joint Genome Institute"/>
            <person name="Ahrendt S."/>
            <person name="Riley R."/>
            <person name="Andreopoulos W."/>
            <person name="Labutti K."/>
            <person name="Pangilinan J."/>
            <person name="Ruiz-Duenas F.J."/>
            <person name="Barrasa J.M."/>
            <person name="Sanchez-Garcia M."/>
            <person name="Camarero S."/>
            <person name="Miyauchi S."/>
            <person name="Serrano A."/>
            <person name="Linde D."/>
            <person name="Babiker R."/>
            <person name="Drula E."/>
            <person name="Ayuso-Fernandez I."/>
            <person name="Pacheco R."/>
            <person name="Padilla G."/>
            <person name="Ferreira P."/>
            <person name="Barriuso J."/>
            <person name="Kellner H."/>
            <person name="Castanera R."/>
            <person name="Alfaro M."/>
            <person name="Ramirez L."/>
            <person name="Pisabarro A.G."/>
            <person name="Kuo A."/>
            <person name="Tritt A."/>
            <person name="Lipzen A."/>
            <person name="He G."/>
            <person name="Yan M."/>
            <person name="Ng V."/>
            <person name="Cullen D."/>
            <person name="Martin F."/>
            <person name="Rosso M.-N."/>
            <person name="Henrissat B."/>
            <person name="Hibbett D."/>
            <person name="Martinez A.T."/>
            <person name="Grigoriev I.V."/>
        </authorList>
    </citation>
    <scope>NUCLEOTIDE SEQUENCE</scope>
    <source>
        <strain evidence="2">AH 40177</strain>
    </source>
</reference>
<keyword evidence="3" id="KW-1185">Reference proteome</keyword>
<keyword evidence="1" id="KW-0472">Membrane</keyword>
<feature type="transmembrane region" description="Helical" evidence="1">
    <location>
        <begin position="6"/>
        <end position="29"/>
    </location>
</feature>
<dbReference type="Proteomes" id="UP000772434">
    <property type="component" value="Unassembled WGS sequence"/>
</dbReference>
<proteinExistence type="predicted"/>